<dbReference type="Proteomes" id="UP000826014">
    <property type="component" value="Chromosome"/>
</dbReference>
<keyword evidence="2 4" id="KW-0472">Membrane</keyword>
<dbReference type="PROSITE" id="PS51257">
    <property type="entry name" value="PROKAR_LIPOPROTEIN"/>
    <property type="match status" value="1"/>
</dbReference>
<dbReference type="InterPro" id="IPR036737">
    <property type="entry name" value="OmpA-like_sf"/>
</dbReference>
<dbReference type="PROSITE" id="PS51123">
    <property type="entry name" value="OMPA_2"/>
    <property type="match status" value="1"/>
</dbReference>
<evidence type="ECO:0000256" key="4">
    <source>
        <dbReference type="PROSITE-ProRule" id="PRU00473"/>
    </source>
</evidence>
<feature type="domain" description="OmpA-like" evidence="5">
    <location>
        <begin position="100"/>
        <end position="217"/>
    </location>
</feature>
<evidence type="ECO:0000313" key="7">
    <source>
        <dbReference type="Proteomes" id="UP000826014"/>
    </source>
</evidence>
<dbReference type="InterPro" id="IPR006664">
    <property type="entry name" value="OMP_bac"/>
</dbReference>
<keyword evidence="7" id="KW-1185">Reference proteome</keyword>
<evidence type="ECO:0000259" key="5">
    <source>
        <dbReference type="PROSITE" id="PS51123"/>
    </source>
</evidence>
<proteinExistence type="predicted"/>
<dbReference type="PRINTS" id="PR01021">
    <property type="entry name" value="OMPADOMAIN"/>
</dbReference>
<dbReference type="PANTHER" id="PTHR30329">
    <property type="entry name" value="STATOR ELEMENT OF FLAGELLAR MOTOR COMPLEX"/>
    <property type="match status" value="1"/>
</dbReference>
<dbReference type="InterPro" id="IPR050330">
    <property type="entry name" value="Bact_OuterMem_StrucFunc"/>
</dbReference>
<dbReference type="SUPFAM" id="SSF103088">
    <property type="entry name" value="OmpA-like"/>
    <property type="match status" value="1"/>
</dbReference>
<dbReference type="PANTHER" id="PTHR30329:SF21">
    <property type="entry name" value="LIPOPROTEIN YIAD-RELATED"/>
    <property type="match status" value="1"/>
</dbReference>
<dbReference type="EMBL" id="CP075587">
    <property type="protein sequence ID" value="QYF48136.1"/>
    <property type="molecule type" value="Genomic_DNA"/>
</dbReference>
<reference evidence="6 7" key="1">
    <citation type="journal article" date="2022" name="bioRxiv">
        <title>Ecology and evolution of chlamydial symbionts of arthropods.</title>
        <authorList>
            <person name="Halter T."/>
            <person name="Koestlbacher S."/>
            <person name="Collingro A."/>
            <person name="Sixt B.S."/>
            <person name="Toenshoff E.R."/>
            <person name="Hendrickx F."/>
            <person name="Kostanjsek R."/>
            <person name="Horn M."/>
        </authorList>
    </citation>
    <scope>NUCLEOTIDE SEQUENCE [LARGE SCALE GENOMIC DNA]</scope>
    <source>
        <strain evidence="6">W744xW776</strain>
    </source>
</reference>
<dbReference type="CDD" id="cd07185">
    <property type="entry name" value="OmpA_C-like"/>
    <property type="match status" value="1"/>
</dbReference>
<organism evidence="6 7">
    <name type="scientific">Candidatus Rhabdochlamydia oedothoracis</name>
    <dbReference type="NCBI Taxonomy" id="2720720"/>
    <lineage>
        <taxon>Bacteria</taxon>
        <taxon>Pseudomonadati</taxon>
        <taxon>Chlamydiota</taxon>
        <taxon>Chlamydiia</taxon>
        <taxon>Parachlamydiales</taxon>
        <taxon>Candidatus Rhabdochlamydiaceae</taxon>
        <taxon>Candidatus Rhabdochlamydia</taxon>
    </lineage>
</organism>
<dbReference type="RefSeq" id="WP_215217377.1">
    <property type="nucleotide sequence ID" value="NZ_CP075587.1"/>
</dbReference>
<sequence length="217" mass="24858">MNKKTIIGILSCTCFLTGCMGNRFSVWKDSLTSSNYKKANDLWDYANDPYDHLLGPMEEEFIALNEEDLQQQFSEAAIPPPKNDPGGGRLPGIEGFSCPKGFEAEIFRTLYFHTDKDTIEGKNYYQIIDQISQYLKKNPQLFIFVEGHCDERGPEQYNLSLGARRANYIRSMLVQKGVHPERVHTVSYGKEKPAIRECSRGAWAKNRRAEFKIYNPS</sequence>
<accession>A0ABX8UZT3</accession>
<dbReference type="InterPro" id="IPR006665">
    <property type="entry name" value="OmpA-like"/>
</dbReference>
<gene>
    <name evidence="6" type="ORF">RHABOEDO_000239</name>
</gene>
<evidence type="ECO:0000313" key="6">
    <source>
        <dbReference type="EMBL" id="QYF48136.1"/>
    </source>
</evidence>
<protein>
    <submittedName>
        <fullName evidence="6">Peptidoglycan-associated lipoprotein</fullName>
    </submittedName>
</protein>
<keyword evidence="6" id="KW-0449">Lipoprotein</keyword>
<dbReference type="Gene3D" id="3.30.1330.60">
    <property type="entry name" value="OmpA-like domain"/>
    <property type="match status" value="1"/>
</dbReference>
<keyword evidence="3" id="KW-0998">Cell outer membrane</keyword>
<comment type="subcellular location">
    <subcellularLocation>
        <location evidence="1">Cell outer membrane</location>
    </subcellularLocation>
</comment>
<name>A0ABX8UZT3_9BACT</name>
<evidence type="ECO:0000256" key="1">
    <source>
        <dbReference type="ARBA" id="ARBA00004442"/>
    </source>
</evidence>
<dbReference type="Pfam" id="PF00691">
    <property type="entry name" value="OmpA"/>
    <property type="match status" value="1"/>
</dbReference>
<evidence type="ECO:0000256" key="3">
    <source>
        <dbReference type="ARBA" id="ARBA00023237"/>
    </source>
</evidence>
<evidence type="ECO:0000256" key="2">
    <source>
        <dbReference type="ARBA" id="ARBA00023136"/>
    </source>
</evidence>